<dbReference type="EMBL" id="BARU01005609">
    <property type="protein sequence ID" value="GAH38836.1"/>
    <property type="molecule type" value="Genomic_DNA"/>
</dbReference>
<dbReference type="InterPro" id="IPR012340">
    <property type="entry name" value="NA-bd_OB-fold"/>
</dbReference>
<name>X1EZL7_9ZZZZ</name>
<organism evidence="1">
    <name type="scientific">marine sediment metagenome</name>
    <dbReference type="NCBI Taxonomy" id="412755"/>
    <lineage>
        <taxon>unclassified sequences</taxon>
        <taxon>metagenomes</taxon>
        <taxon>ecological metagenomes</taxon>
    </lineage>
</organism>
<accession>X1EZL7</accession>
<gene>
    <name evidence="1" type="ORF">S03H2_10952</name>
</gene>
<dbReference type="SUPFAM" id="SSF50249">
    <property type="entry name" value="Nucleic acid-binding proteins"/>
    <property type="match status" value="1"/>
</dbReference>
<dbReference type="AlphaFoldDB" id="X1EZL7"/>
<protein>
    <submittedName>
        <fullName evidence="1">Uncharacterized protein</fullName>
    </submittedName>
</protein>
<comment type="caution">
    <text evidence="1">The sequence shown here is derived from an EMBL/GenBank/DDBJ whole genome shotgun (WGS) entry which is preliminary data.</text>
</comment>
<reference evidence="1" key="1">
    <citation type="journal article" date="2014" name="Front. Microbiol.">
        <title>High frequency of phylogenetically diverse reductive dehalogenase-homologous genes in deep subseafloor sedimentary metagenomes.</title>
        <authorList>
            <person name="Kawai M."/>
            <person name="Futagami T."/>
            <person name="Toyoda A."/>
            <person name="Takaki Y."/>
            <person name="Nishi S."/>
            <person name="Hori S."/>
            <person name="Arai W."/>
            <person name="Tsubouchi T."/>
            <person name="Morono Y."/>
            <person name="Uchiyama I."/>
            <person name="Ito T."/>
            <person name="Fujiyama A."/>
            <person name="Inagaki F."/>
            <person name="Takami H."/>
        </authorList>
    </citation>
    <scope>NUCLEOTIDE SEQUENCE</scope>
    <source>
        <strain evidence="1">Expedition CK06-06</strain>
    </source>
</reference>
<sequence>MYALRRYLDLLVHQQIRFFLAGSVLLTNDQIVERIWAVEALIPSLRQAELRSERHWTLAHLLRHPGLRFAAACIYSSRLSPLSMISLVKYLFPARGP</sequence>
<evidence type="ECO:0000313" key="1">
    <source>
        <dbReference type="EMBL" id="GAH38836.1"/>
    </source>
</evidence>
<proteinExistence type="predicted"/>